<sequence length="92" mass="10960">MVTPREQLLYILEDLTEEDLKKFKWFLNQPDILEDFPAIPKSRLEKADRLDTVEEMVRIYGSDSVEVTKRVLIQMNRSDLVQRLAYTLLIFQ</sequence>
<name>A0A667WU39_9TELE</name>
<keyword evidence="4" id="KW-1185">Reference proteome</keyword>
<dbReference type="SMART" id="SM01289">
    <property type="entry name" value="PYRIN"/>
    <property type="match status" value="1"/>
</dbReference>
<dbReference type="PROSITE" id="PS50824">
    <property type="entry name" value="DAPIN"/>
    <property type="match status" value="1"/>
</dbReference>
<evidence type="ECO:0000313" key="3">
    <source>
        <dbReference type="Ensembl" id="ENSMMDP00005003999.1"/>
    </source>
</evidence>
<proteinExistence type="predicted"/>
<dbReference type="InterPro" id="IPR001875">
    <property type="entry name" value="DED_dom"/>
</dbReference>
<organism evidence="3 4">
    <name type="scientific">Myripristis murdjan</name>
    <name type="common">pinecone soldierfish</name>
    <dbReference type="NCBI Taxonomy" id="586833"/>
    <lineage>
        <taxon>Eukaryota</taxon>
        <taxon>Metazoa</taxon>
        <taxon>Chordata</taxon>
        <taxon>Craniata</taxon>
        <taxon>Vertebrata</taxon>
        <taxon>Euteleostomi</taxon>
        <taxon>Actinopterygii</taxon>
        <taxon>Neopterygii</taxon>
        <taxon>Teleostei</taxon>
        <taxon>Neoteleostei</taxon>
        <taxon>Acanthomorphata</taxon>
        <taxon>Holocentriformes</taxon>
        <taxon>Holocentridae</taxon>
        <taxon>Myripristis</taxon>
    </lineage>
</organism>
<dbReference type="Proteomes" id="UP000472263">
    <property type="component" value="Chromosome 8"/>
</dbReference>
<dbReference type="InterPro" id="IPR004020">
    <property type="entry name" value="DAPIN"/>
</dbReference>
<evidence type="ECO:0000313" key="4">
    <source>
        <dbReference type="Proteomes" id="UP000472263"/>
    </source>
</evidence>
<dbReference type="CDD" id="cd08321">
    <property type="entry name" value="Pyrin_ASC-like"/>
    <property type="match status" value="1"/>
</dbReference>
<reference evidence="3" key="3">
    <citation type="submission" date="2025-09" db="UniProtKB">
        <authorList>
            <consortium name="Ensembl"/>
        </authorList>
    </citation>
    <scope>IDENTIFICATION</scope>
</reference>
<protein>
    <recommendedName>
        <fullName evidence="5">Pyrin domain-containing protein</fullName>
    </recommendedName>
</protein>
<reference evidence="3" key="2">
    <citation type="submission" date="2025-08" db="UniProtKB">
        <authorList>
            <consortium name="Ensembl"/>
        </authorList>
    </citation>
    <scope>IDENTIFICATION</scope>
</reference>
<dbReference type="FunCoup" id="A0A667WU39">
    <property type="interactions" value="28"/>
</dbReference>
<dbReference type="AlphaFoldDB" id="A0A667WU39"/>
<dbReference type="Gene3D" id="1.10.533.10">
    <property type="entry name" value="Death Domain, Fas"/>
    <property type="match status" value="1"/>
</dbReference>
<evidence type="ECO:0008006" key="5">
    <source>
        <dbReference type="Google" id="ProtNLM"/>
    </source>
</evidence>
<dbReference type="InParanoid" id="A0A667WU39"/>
<evidence type="ECO:0000259" key="2">
    <source>
        <dbReference type="PROSITE" id="PS50824"/>
    </source>
</evidence>
<dbReference type="Pfam" id="PF02758">
    <property type="entry name" value="PYRIN"/>
    <property type="match status" value="1"/>
</dbReference>
<accession>A0A667WU39</accession>
<dbReference type="GO" id="GO:0042981">
    <property type="term" value="P:regulation of apoptotic process"/>
    <property type="evidence" value="ECO:0007669"/>
    <property type="project" value="InterPro"/>
</dbReference>
<dbReference type="SUPFAM" id="SSF47986">
    <property type="entry name" value="DEATH domain"/>
    <property type="match status" value="1"/>
</dbReference>
<feature type="domain" description="Pyrin" evidence="2">
    <location>
        <begin position="1"/>
        <end position="63"/>
    </location>
</feature>
<reference evidence="3" key="1">
    <citation type="submission" date="2019-06" db="EMBL/GenBank/DDBJ databases">
        <authorList>
            <consortium name="Wellcome Sanger Institute Data Sharing"/>
        </authorList>
    </citation>
    <scope>NUCLEOTIDE SEQUENCE [LARGE SCALE GENOMIC DNA]</scope>
</reference>
<dbReference type="PROSITE" id="PS50168">
    <property type="entry name" value="DED"/>
    <property type="match status" value="1"/>
</dbReference>
<evidence type="ECO:0000259" key="1">
    <source>
        <dbReference type="PROSITE" id="PS50168"/>
    </source>
</evidence>
<dbReference type="GeneTree" id="ENSGT01090000260202"/>
<feature type="domain" description="DED" evidence="1">
    <location>
        <begin position="3"/>
        <end position="86"/>
    </location>
</feature>
<dbReference type="InterPro" id="IPR011029">
    <property type="entry name" value="DEATH-like_dom_sf"/>
</dbReference>
<dbReference type="Ensembl" id="ENSMMDT00005004111.1">
    <property type="protein sequence ID" value="ENSMMDP00005003999.1"/>
    <property type="gene ID" value="ENSMMDG00005002217.1"/>
</dbReference>